<feature type="transmembrane region" description="Helical" evidence="1">
    <location>
        <begin position="6"/>
        <end position="28"/>
    </location>
</feature>
<protein>
    <submittedName>
        <fullName evidence="2">Uncharacterized protein</fullName>
    </submittedName>
</protein>
<gene>
    <name evidence="2" type="ORF">FB388_4842</name>
</gene>
<keyword evidence="1" id="KW-1133">Transmembrane helix</keyword>
<evidence type="ECO:0000256" key="1">
    <source>
        <dbReference type="SAM" id="Phobius"/>
    </source>
</evidence>
<organism evidence="2 3">
    <name type="scientific">Pseudonocardia cypriaca</name>
    <dbReference type="NCBI Taxonomy" id="882449"/>
    <lineage>
        <taxon>Bacteria</taxon>
        <taxon>Bacillati</taxon>
        <taxon>Actinomycetota</taxon>
        <taxon>Actinomycetes</taxon>
        <taxon>Pseudonocardiales</taxon>
        <taxon>Pseudonocardiaceae</taxon>
        <taxon>Pseudonocardia</taxon>
    </lineage>
</organism>
<name>A0A543FUV3_9PSEU</name>
<evidence type="ECO:0000313" key="2">
    <source>
        <dbReference type="EMBL" id="TQM37625.1"/>
    </source>
</evidence>
<keyword evidence="3" id="KW-1185">Reference proteome</keyword>
<dbReference type="AlphaFoldDB" id="A0A543FUV3"/>
<evidence type="ECO:0000313" key="3">
    <source>
        <dbReference type="Proteomes" id="UP000319818"/>
    </source>
</evidence>
<keyword evidence="1" id="KW-0472">Membrane</keyword>
<dbReference type="Proteomes" id="UP000319818">
    <property type="component" value="Unassembled WGS sequence"/>
</dbReference>
<comment type="caution">
    <text evidence="2">The sequence shown here is derived from an EMBL/GenBank/DDBJ whole genome shotgun (WGS) entry which is preliminary data.</text>
</comment>
<proteinExistence type="predicted"/>
<keyword evidence="1" id="KW-0812">Transmembrane</keyword>
<reference evidence="2 3" key="1">
    <citation type="submission" date="2019-06" db="EMBL/GenBank/DDBJ databases">
        <title>Sequencing the genomes of 1000 actinobacteria strains.</title>
        <authorList>
            <person name="Klenk H.-P."/>
        </authorList>
    </citation>
    <scope>NUCLEOTIDE SEQUENCE [LARGE SCALE GENOMIC DNA]</scope>
    <source>
        <strain evidence="2 3">DSM 45511</strain>
    </source>
</reference>
<accession>A0A543FUV3</accession>
<sequence>MNSVRALFVAYLAVIGVGLAYFTLLGLLGR</sequence>
<dbReference type="EMBL" id="VFPH01000002">
    <property type="protein sequence ID" value="TQM37625.1"/>
    <property type="molecule type" value="Genomic_DNA"/>
</dbReference>